<comment type="cofactor">
    <cofactor evidence="6">
        <name>Zn(2+)</name>
        <dbReference type="ChEBI" id="CHEBI:29105"/>
    </cofactor>
    <text evidence="6">Binds 1 zinc ion per subunit.</text>
</comment>
<dbReference type="OMA" id="VIMHIYR"/>
<keyword evidence="3" id="KW-0378">Hydrolase</keyword>
<gene>
    <name evidence="9" type="ORF">FNF29_02435</name>
</gene>
<dbReference type="Gene3D" id="3.40.630.10">
    <property type="entry name" value="Zn peptidases"/>
    <property type="match status" value="1"/>
</dbReference>
<dbReference type="NCBIfam" id="NF002601">
    <property type="entry name" value="PRK02259.1"/>
    <property type="match status" value="1"/>
</dbReference>
<protein>
    <recommendedName>
        <fullName evidence="11">Aspartoacylase</fullName>
    </recommendedName>
</protein>
<dbReference type="PANTHER" id="PTHR15162:SF7">
    <property type="entry name" value="SUCCINYLGLUTAMATE DESUCCINYLASE"/>
    <property type="match status" value="1"/>
</dbReference>
<dbReference type="EMBL" id="VLTN01000011">
    <property type="protein sequence ID" value="KAA0154558.1"/>
    <property type="molecule type" value="Genomic_DNA"/>
</dbReference>
<feature type="binding site" evidence="6">
    <location>
        <position position="19"/>
    </location>
    <ligand>
        <name>Zn(2+)</name>
        <dbReference type="ChEBI" id="CHEBI:29105"/>
    </ligand>
</feature>
<evidence type="ECO:0000313" key="10">
    <source>
        <dbReference type="Proteomes" id="UP000323011"/>
    </source>
</evidence>
<dbReference type="AlphaFoldDB" id="A0A5A8CPC6"/>
<evidence type="ECO:0008006" key="11">
    <source>
        <dbReference type="Google" id="ProtNLM"/>
    </source>
</evidence>
<evidence type="ECO:0000259" key="7">
    <source>
        <dbReference type="Pfam" id="PF04952"/>
    </source>
</evidence>
<dbReference type="Pfam" id="PF04952">
    <property type="entry name" value="AstE_AspA_hybrid"/>
    <property type="match status" value="1"/>
</dbReference>
<comment type="similarity">
    <text evidence="1">Belongs to the AspA/AstE family. Aspartoacylase subfamily.</text>
</comment>
<reference evidence="9 10" key="1">
    <citation type="submission" date="2019-07" db="EMBL/GenBank/DDBJ databases">
        <title>Genomes of Cafeteria roenbergensis.</title>
        <authorList>
            <person name="Fischer M.G."/>
            <person name="Hackl T."/>
            <person name="Roman M."/>
        </authorList>
    </citation>
    <scope>NUCLEOTIDE SEQUENCE [LARGE SCALE GENOMIC DNA]</scope>
    <source>
        <strain evidence="9 10">BVI</strain>
    </source>
</reference>
<evidence type="ECO:0000256" key="6">
    <source>
        <dbReference type="PIRSR" id="PIRSR018001-3"/>
    </source>
</evidence>
<dbReference type="InterPro" id="IPR050178">
    <property type="entry name" value="AspA/AstE_fam"/>
</dbReference>
<evidence type="ECO:0000313" key="9">
    <source>
        <dbReference type="EMBL" id="KAA0154558.1"/>
    </source>
</evidence>
<accession>A0A5A8CPC6</accession>
<evidence type="ECO:0000256" key="4">
    <source>
        <dbReference type="ARBA" id="ARBA00022833"/>
    </source>
</evidence>
<dbReference type="InterPro" id="IPR007036">
    <property type="entry name" value="Aste_AspA_hybrid_dom"/>
</dbReference>
<feature type="binding site" evidence="6">
    <location>
        <position position="116"/>
    </location>
    <ligand>
        <name>Zn(2+)</name>
        <dbReference type="ChEBI" id="CHEBI:29105"/>
    </ligand>
</feature>
<dbReference type="PIRSF" id="PIRSF018001">
    <property type="entry name" value="Aspartoacylase"/>
    <property type="match status" value="1"/>
</dbReference>
<feature type="active site" description="Proton donor/acceptor" evidence="5">
    <location>
        <position position="179"/>
    </location>
</feature>
<evidence type="ECO:0000256" key="5">
    <source>
        <dbReference type="PIRSR" id="PIRSR018001-1"/>
    </source>
</evidence>
<evidence type="ECO:0000259" key="8">
    <source>
        <dbReference type="Pfam" id="PF24827"/>
    </source>
</evidence>
<dbReference type="Gene3D" id="2.20.25.160">
    <property type="match status" value="1"/>
</dbReference>
<sequence length="338" mass="36624">MAIQRVRPFRRAAVVFATHGNELAGPFVAMQLEEQDRFAEVAPSMECSCVEANPEAHEQRVRFVDVDLNRQFSAEVLASPASPEEPREIALAKALDKALGPKSSASPAQDLVIDLHTTTSNMGMTLVVQDMDSVSIGACAAVKEELGADGIPTRILWERTTREESPYLFSLGRHGVLVEVGPIATGIVEAGVVADMREATERLLEFFQRLNDHGEAARAAEAEGREAPPPVWGGGPVEVYEDLGIKVAPPQPLEDDVAMPMFHAELQDQDWVPLRVGQGLFELPCGEVITYKGEHGDDVVPIFVNEAGYQNASSGVGFGLARKTVVDTLPVVVEFERS</sequence>
<name>A0A5A8CPC6_CAFRO</name>
<comment type="caution">
    <text evidence="9">The sequence shown here is derived from an EMBL/GenBank/DDBJ whole genome shotgun (WGS) entry which is preliminary data.</text>
</comment>
<evidence type="ECO:0000256" key="2">
    <source>
        <dbReference type="ARBA" id="ARBA00022723"/>
    </source>
</evidence>
<dbReference type="Pfam" id="PF24827">
    <property type="entry name" value="AstE_AspA_cat"/>
    <property type="match status" value="1"/>
</dbReference>
<keyword evidence="10" id="KW-1185">Reference proteome</keyword>
<dbReference type="GO" id="GO:0016811">
    <property type="term" value="F:hydrolase activity, acting on carbon-nitrogen (but not peptide) bonds, in linear amides"/>
    <property type="evidence" value="ECO:0007669"/>
    <property type="project" value="InterPro"/>
</dbReference>
<dbReference type="GO" id="GO:0046872">
    <property type="term" value="F:metal ion binding"/>
    <property type="evidence" value="ECO:0007669"/>
    <property type="project" value="UniProtKB-KW"/>
</dbReference>
<dbReference type="GO" id="GO:0005829">
    <property type="term" value="C:cytosol"/>
    <property type="evidence" value="ECO:0007669"/>
    <property type="project" value="TreeGrafter"/>
</dbReference>
<dbReference type="GO" id="GO:0016788">
    <property type="term" value="F:hydrolase activity, acting on ester bonds"/>
    <property type="evidence" value="ECO:0007669"/>
    <property type="project" value="InterPro"/>
</dbReference>
<dbReference type="InterPro" id="IPR055438">
    <property type="entry name" value="AstE_AspA_cat"/>
</dbReference>
<keyword evidence="4 6" id="KW-0862">Zinc</keyword>
<feature type="domain" description="AstE/AspA barrel-sandwich hybrid" evidence="7">
    <location>
        <begin position="259"/>
        <end position="310"/>
    </location>
</feature>
<dbReference type="SUPFAM" id="SSF53187">
    <property type="entry name" value="Zn-dependent exopeptidases"/>
    <property type="match status" value="1"/>
</dbReference>
<dbReference type="Proteomes" id="UP000323011">
    <property type="component" value="Unassembled WGS sequence"/>
</dbReference>
<organism evidence="9 10">
    <name type="scientific">Cafeteria roenbergensis</name>
    <name type="common">Marine flagellate</name>
    <dbReference type="NCBI Taxonomy" id="33653"/>
    <lineage>
        <taxon>Eukaryota</taxon>
        <taxon>Sar</taxon>
        <taxon>Stramenopiles</taxon>
        <taxon>Bigyra</taxon>
        <taxon>Opalozoa</taxon>
        <taxon>Bicosoecida</taxon>
        <taxon>Cafeteriaceae</taxon>
        <taxon>Cafeteria</taxon>
    </lineage>
</organism>
<keyword evidence="2 6" id="KW-0479">Metal-binding</keyword>
<evidence type="ECO:0000256" key="3">
    <source>
        <dbReference type="ARBA" id="ARBA00022801"/>
    </source>
</evidence>
<feature type="domain" description="Succinylglutamate desuccinylase/Aspartoacylase catalytic" evidence="8">
    <location>
        <begin position="10"/>
        <end position="206"/>
    </location>
</feature>
<feature type="binding site" evidence="6">
    <location>
        <position position="22"/>
    </location>
    <ligand>
        <name>Zn(2+)</name>
        <dbReference type="ChEBI" id="CHEBI:29105"/>
    </ligand>
</feature>
<proteinExistence type="inferred from homology"/>
<dbReference type="InterPro" id="IPR016708">
    <property type="entry name" value="Aspartoacylase"/>
</dbReference>
<evidence type="ECO:0000256" key="1">
    <source>
        <dbReference type="ARBA" id="ARBA00006173"/>
    </source>
</evidence>
<dbReference type="PANTHER" id="PTHR15162">
    <property type="entry name" value="ASPARTOACYLASE"/>
    <property type="match status" value="1"/>
</dbReference>